<evidence type="ECO:0000313" key="3">
    <source>
        <dbReference type="Proteomes" id="UP001574170"/>
    </source>
</evidence>
<protein>
    <recommendedName>
        <fullName evidence="4">DUF3592 domain-containing protein</fullName>
    </recommendedName>
</protein>
<reference evidence="2 3" key="1">
    <citation type="submission" date="2024-04" db="EMBL/GenBank/DDBJ databases">
        <title>New Clade of Flavobacterium.</title>
        <authorList>
            <person name="Matos L."/>
            <person name="Proenca D.N."/>
            <person name="Fransisco R.M."/>
            <person name="Chung A.P."/>
            <person name="Maccario L."/>
            <person name="Sorensen S.J."/>
            <person name="Morais P.V."/>
        </authorList>
    </citation>
    <scope>NUCLEOTIDE SEQUENCE [LARGE SCALE GENOMIC DNA]</scope>
    <source>
        <strain evidence="2 3">FBOR7N2.3</strain>
    </source>
</reference>
<keyword evidence="1" id="KW-0472">Membrane</keyword>
<accession>A0ABV4TKN6</accession>
<keyword evidence="1" id="KW-1133">Transmembrane helix</keyword>
<evidence type="ECO:0000313" key="2">
    <source>
        <dbReference type="EMBL" id="MFA9194623.1"/>
    </source>
</evidence>
<proteinExistence type="predicted"/>
<feature type="transmembrane region" description="Helical" evidence="1">
    <location>
        <begin position="16"/>
        <end position="37"/>
    </location>
</feature>
<evidence type="ECO:0008006" key="4">
    <source>
        <dbReference type="Google" id="ProtNLM"/>
    </source>
</evidence>
<gene>
    <name evidence="2" type="ORF">AAGV33_09390</name>
</gene>
<evidence type="ECO:0000256" key="1">
    <source>
        <dbReference type="SAM" id="Phobius"/>
    </source>
</evidence>
<name>A0ABV4TKN6_9FLAO</name>
<keyword evidence="3" id="KW-1185">Reference proteome</keyword>
<sequence length="120" mass="13871">MNKNIKTTKKSLKEKICIFLVLLVSMSGIYFIATGLAEKRDQEIEFINQDYVIIRGIVTKKSTYKGNSIRVKYNVDGKYFEDSDGFNINDKVKEGDSIFIKYSKSKPELMITEFNDEFSN</sequence>
<dbReference type="RefSeq" id="WP_373391719.1">
    <property type="nucleotide sequence ID" value="NZ_JBCFQK010000012.1"/>
</dbReference>
<dbReference type="EMBL" id="JBCFQK010000012">
    <property type="protein sequence ID" value="MFA9194623.1"/>
    <property type="molecule type" value="Genomic_DNA"/>
</dbReference>
<keyword evidence="1" id="KW-0812">Transmembrane</keyword>
<dbReference type="Proteomes" id="UP001574170">
    <property type="component" value="Unassembled WGS sequence"/>
</dbReference>
<comment type="caution">
    <text evidence="2">The sequence shown here is derived from an EMBL/GenBank/DDBJ whole genome shotgun (WGS) entry which is preliminary data.</text>
</comment>
<organism evidence="2 3">
    <name type="scientific">Flavobacterium magnesitis</name>
    <dbReference type="NCBI Taxonomy" id="3138077"/>
    <lineage>
        <taxon>Bacteria</taxon>
        <taxon>Pseudomonadati</taxon>
        <taxon>Bacteroidota</taxon>
        <taxon>Flavobacteriia</taxon>
        <taxon>Flavobacteriales</taxon>
        <taxon>Flavobacteriaceae</taxon>
        <taxon>Flavobacterium</taxon>
    </lineage>
</organism>